<comment type="caution">
    <text evidence="1">The sequence shown here is derived from an EMBL/GenBank/DDBJ whole genome shotgun (WGS) entry which is preliminary data.</text>
</comment>
<evidence type="ECO:0000313" key="2">
    <source>
        <dbReference type="Proteomes" id="UP000237105"/>
    </source>
</evidence>
<dbReference type="AlphaFoldDB" id="A0A2P5CTN6"/>
<accession>A0A2P5CTN6</accession>
<evidence type="ECO:0000313" key="1">
    <source>
        <dbReference type="EMBL" id="PON64418.1"/>
    </source>
</evidence>
<proteinExistence type="predicted"/>
<dbReference type="EMBL" id="JXTB01000096">
    <property type="protein sequence ID" value="PON64418.1"/>
    <property type="molecule type" value="Genomic_DNA"/>
</dbReference>
<organism evidence="1 2">
    <name type="scientific">Parasponia andersonii</name>
    <name type="common">Sponia andersonii</name>
    <dbReference type="NCBI Taxonomy" id="3476"/>
    <lineage>
        <taxon>Eukaryota</taxon>
        <taxon>Viridiplantae</taxon>
        <taxon>Streptophyta</taxon>
        <taxon>Embryophyta</taxon>
        <taxon>Tracheophyta</taxon>
        <taxon>Spermatophyta</taxon>
        <taxon>Magnoliopsida</taxon>
        <taxon>eudicotyledons</taxon>
        <taxon>Gunneridae</taxon>
        <taxon>Pentapetalae</taxon>
        <taxon>rosids</taxon>
        <taxon>fabids</taxon>
        <taxon>Rosales</taxon>
        <taxon>Cannabaceae</taxon>
        <taxon>Parasponia</taxon>
    </lineage>
</organism>
<gene>
    <name evidence="1" type="ORF">PanWU01x14_124870</name>
</gene>
<name>A0A2P5CTN6_PARAD</name>
<protein>
    <submittedName>
        <fullName evidence="1">Uncharacterized protein</fullName>
    </submittedName>
</protein>
<keyword evidence="2" id="KW-1185">Reference proteome</keyword>
<reference evidence="2" key="1">
    <citation type="submission" date="2016-06" db="EMBL/GenBank/DDBJ databases">
        <title>Parallel loss of symbiosis genes in relatives of nitrogen-fixing non-legume Parasponia.</title>
        <authorList>
            <person name="Van Velzen R."/>
            <person name="Holmer R."/>
            <person name="Bu F."/>
            <person name="Rutten L."/>
            <person name="Van Zeijl A."/>
            <person name="Liu W."/>
            <person name="Santuari L."/>
            <person name="Cao Q."/>
            <person name="Sharma T."/>
            <person name="Shen D."/>
            <person name="Roswanjaya Y."/>
            <person name="Wardhani T."/>
            <person name="Kalhor M.S."/>
            <person name="Jansen J."/>
            <person name="Van den Hoogen J."/>
            <person name="Gungor B."/>
            <person name="Hartog M."/>
            <person name="Hontelez J."/>
            <person name="Verver J."/>
            <person name="Yang W.-C."/>
            <person name="Schijlen E."/>
            <person name="Repin R."/>
            <person name="Schilthuizen M."/>
            <person name="Schranz E."/>
            <person name="Heidstra R."/>
            <person name="Miyata K."/>
            <person name="Fedorova E."/>
            <person name="Kohlen W."/>
            <person name="Bisseling T."/>
            <person name="Smit S."/>
            <person name="Geurts R."/>
        </authorList>
    </citation>
    <scope>NUCLEOTIDE SEQUENCE [LARGE SCALE GENOMIC DNA]</scope>
    <source>
        <strain evidence="2">cv. WU1-14</strain>
    </source>
</reference>
<dbReference type="Proteomes" id="UP000237105">
    <property type="component" value="Unassembled WGS sequence"/>
</dbReference>
<sequence>MPLLRMIPHYNMRERERERVIKVKVSLNGSKHLSEWPLKSMYHAKRHIPQQLWVHFKYSSNSLKHSTKTNKGV</sequence>